<dbReference type="InterPro" id="IPR036890">
    <property type="entry name" value="HATPase_C_sf"/>
</dbReference>
<dbReference type="Pfam" id="PF07730">
    <property type="entry name" value="HisKA_3"/>
    <property type="match status" value="1"/>
</dbReference>
<reference evidence="7" key="1">
    <citation type="submission" date="2016-05" db="EMBL/GenBank/DDBJ databases">
        <authorList>
            <person name="Lavstsen T."/>
            <person name="Jespersen J.S."/>
        </authorList>
    </citation>
    <scope>NUCLEOTIDE SEQUENCE</scope>
    <source>
        <strain evidence="7">PFRJS10</strain>
    </source>
</reference>
<dbReference type="AlphaFoldDB" id="A0A2C7AUI5"/>
<dbReference type="PANTHER" id="PTHR24421">
    <property type="entry name" value="NITRATE/NITRITE SENSOR PROTEIN NARX-RELATED"/>
    <property type="match status" value="1"/>
</dbReference>
<dbReference type="EMBL" id="LT576035">
    <property type="protein sequence ID" value="SBN39640.1"/>
    <property type="molecule type" value="Genomic_DNA"/>
</dbReference>
<evidence type="ECO:0000256" key="3">
    <source>
        <dbReference type="ARBA" id="ARBA00023012"/>
    </source>
</evidence>
<dbReference type="PROSITE" id="PS50109">
    <property type="entry name" value="HIS_KIN"/>
    <property type="match status" value="1"/>
</dbReference>
<feature type="transmembrane region" description="Helical" evidence="5">
    <location>
        <begin position="69"/>
        <end position="87"/>
    </location>
</feature>
<dbReference type="Gene3D" id="1.20.5.1930">
    <property type="match status" value="1"/>
</dbReference>
<feature type="domain" description="Histidine kinase" evidence="6">
    <location>
        <begin position="332"/>
        <end position="419"/>
    </location>
</feature>
<gene>
    <name evidence="7" type="ORF">PFR_JS10_1997</name>
</gene>
<sequence length="439" mass="45882">MMTTDGVSRGEAATPAGVGEAATPGAVGAAATPVTAAPPVLGWRWFEVGGGLISAGYVMTSAQGLAPRCLATVCVLVVAGLCLWLANTARPHFRLNAAAAWWLVVVNGLLVCAAVAAAPRAQIVLMVLVPAFFRVFDYWRSVLATAPVVAGLLGVSLVQSGPGVLAESLGAGVAVVVLSALFGRPIDLADAERKRNVALVSRLEQEQASVARLSREQAVRDERERLSRDIHDTLAQGFLSIITLGHAAQAELATAPAAAAHHLDLMIRSAEDNLAESRRMVAALSPAPLARASLADAVQRVVDGFTEQTGLAADVQLSGEPVPLPPQVQVVVLRVTQEALANVRRHAGARSVDVHLAYLPDRLRLRIVDDGHGFDPAHVAAGHGLRNMAERVGDVHGRYTLTSAPGAGTVVEVSLPMPAELPEPDDPPSGHRPPLQEQP</sequence>
<feature type="transmembrane region" description="Helical" evidence="5">
    <location>
        <begin position="99"/>
        <end position="118"/>
    </location>
</feature>
<evidence type="ECO:0000256" key="2">
    <source>
        <dbReference type="ARBA" id="ARBA00022777"/>
    </source>
</evidence>
<evidence type="ECO:0000256" key="4">
    <source>
        <dbReference type="SAM" id="MobiDB-lite"/>
    </source>
</evidence>
<dbReference type="InterPro" id="IPR003594">
    <property type="entry name" value="HATPase_dom"/>
</dbReference>
<dbReference type="GO" id="GO:0046983">
    <property type="term" value="F:protein dimerization activity"/>
    <property type="evidence" value="ECO:0007669"/>
    <property type="project" value="InterPro"/>
</dbReference>
<dbReference type="SUPFAM" id="SSF55874">
    <property type="entry name" value="ATPase domain of HSP90 chaperone/DNA topoisomerase II/histidine kinase"/>
    <property type="match status" value="1"/>
</dbReference>
<accession>A0A2C7AUI5</accession>
<dbReference type="RefSeq" id="WP_171035556.1">
    <property type="nucleotide sequence ID" value="NZ_JASFBU010000034.1"/>
</dbReference>
<keyword evidence="5" id="KW-0472">Membrane</keyword>
<keyword evidence="1" id="KW-0808">Transferase</keyword>
<dbReference type="CDD" id="cd16917">
    <property type="entry name" value="HATPase_UhpB-NarQ-NarX-like"/>
    <property type="match status" value="1"/>
</dbReference>
<dbReference type="GO" id="GO:0016020">
    <property type="term" value="C:membrane"/>
    <property type="evidence" value="ECO:0007669"/>
    <property type="project" value="InterPro"/>
</dbReference>
<feature type="region of interest" description="Disordered" evidence="4">
    <location>
        <begin position="415"/>
        <end position="439"/>
    </location>
</feature>
<keyword evidence="5" id="KW-1133">Transmembrane helix</keyword>
<dbReference type="Gene3D" id="3.30.565.10">
    <property type="entry name" value="Histidine kinase-like ATPase, C-terminal domain"/>
    <property type="match status" value="1"/>
</dbReference>
<keyword evidence="5" id="KW-0812">Transmembrane</keyword>
<proteinExistence type="predicted"/>
<evidence type="ECO:0000256" key="5">
    <source>
        <dbReference type="SAM" id="Phobius"/>
    </source>
</evidence>
<feature type="transmembrane region" description="Helical" evidence="5">
    <location>
        <begin position="138"/>
        <end position="158"/>
    </location>
</feature>
<dbReference type="Pfam" id="PF02518">
    <property type="entry name" value="HATPase_c"/>
    <property type="match status" value="1"/>
</dbReference>
<dbReference type="InterPro" id="IPR011712">
    <property type="entry name" value="Sig_transdc_His_kin_sub3_dim/P"/>
</dbReference>
<evidence type="ECO:0000256" key="1">
    <source>
        <dbReference type="ARBA" id="ARBA00022679"/>
    </source>
</evidence>
<feature type="transmembrane region" description="Helical" evidence="5">
    <location>
        <begin position="164"/>
        <end position="183"/>
    </location>
</feature>
<keyword evidence="2 7" id="KW-0418">Kinase</keyword>
<evidence type="ECO:0000313" key="7">
    <source>
        <dbReference type="EMBL" id="SBN39640.1"/>
    </source>
</evidence>
<dbReference type="PANTHER" id="PTHR24421:SF62">
    <property type="entry name" value="SENSORY TRANSDUCTION HISTIDINE KINASE"/>
    <property type="match status" value="1"/>
</dbReference>
<protein>
    <submittedName>
        <fullName evidence="7">Two-component system sensor kinase</fullName>
    </submittedName>
</protein>
<evidence type="ECO:0000259" key="6">
    <source>
        <dbReference type="PROSITE" id="PS50109"/>
    </source>
</evidence>
<dbReference type="InterPro" id="IPR005467">
    <property type="entry name" value="His_kinase_dom"/>
</dbReference>
<keyword evidence="3" id="KW-0902">Two-component regulatory system</keyword>
<dbReference type="GO" id="GO:0000155">
    <property type="term" value="F:phosphorelay sensor kinase activity"/>
    <property type="evidence" value="ECO:0007669"/>
    <property type="project" value="InterPro"/>
</dbReference>
<name>A0A2C7AUI5_9ACTN</name>
<dbReference type="InterPro" id="IPR050482">
    <property type="entry name" value="Sensor_HK_TwoCompSys"/>
</dbReference>
<organism evidence="7">
    <name type="scientific">Propionibacterium freudenreichii</name>
    <dbReference type="NCBI Taxonomy" id="1744"/>
    <lineage>
        <taxon>Bacteria</taxon>
        <taxon>Bacillati</taxon>
        <taxon>Actinomycetota</taxon>
        <taxon>Actinomycetes</taxon>
        <taxon>Propionibacteriales</taxon>
        <taxon>Propionibacteriaceae</taxon>
        <taxon>Propionibacterium</taxon>
    </lineage>
</organism>